<name>A0A518AHL7_9BACT</name>
<reference evidence="2 3" key="1">
    <citation type="submission" date="2019-02" db="EMBL/GenBank/DDBJ databases">
        <title>Deep-cultivation of Planctomycetes and their phenomic and genomic characterization uncovers novel biology.</title>
        <authorList>
            <person name="Wiegand S."/>
            <person name="Jogler M."/>
            <person name="Boedeker C."/>
            <person name="Pinto D."/>
            <person name="Vollmers J."/>
            <person name="Rivas-Marin E."/>
            <person name="Kohn T."/>
            <person name="Peeters S.H."/>
            <person name="Heuer A."/>
            <person name="Rast P."/>
            <person name="Oberbeckmann S."/>
            <person name="Bunk B."/>
            <person name="Jeske O."/>
            <person name="Meyerdierks A."/>
            <person name="Storesund J.E."/>
            <person name="Kallscheuer N."/>
            <person name="Luecker S."/>
            <person name="Lage O.M."/>
            <person name="Pohl T."/>
            <person name="Merkel B.J."/>
            <person name="Hornburger P."/>
            <person name="Mueller R.-W."/>
            <person name="Bruemmer F."/>
            <person name="Labrenz M."/>
            <person name="Spormann A.M."/>
            <person name="Op den Camp H."/>
            <person name="Overmann J."/>
            <person name="Amann R."/>
            <person name="Jetten M.S.M."/>
            <person name="Mascher T."/>
            <person name="Medema M.H."/>
            <person name="Devos D.P."/>
            <person name="Kaster A.-K."/>
            <person name="Ovreas L."/>
            <person name="Rohde M."/>
            <person name="Galperin M.Y."/>
            <person name="Jogler C."/>
        </authorList>
    </citation>
    <scope>NUCLEOTIDE SEQUENCE [LARGE SCALE GENOMIC DNA]</scope>
    <source>
        <strain evidence="2 3">Pan181</strain>
    </source>
</reference>
<evidence type="ECO:0000313" key="2">
    <source>
        <dbReference type="EMBL" id="QDU54231.1"/>
    </source>
</evidence>
<feature type="transmembrane region" description="Helical" evidence="1">
    <location>
        <begin position="132"/>
        <end position="157"/>
    </location>
</feature>
<dbReference type="AlphaFoldDB" id="A0A518AHL7"/>
<dbReference type="EMBL" id="CP036278">
    <property type="protein sequence ID" value="QDU54231.1"/>
    <property type="molecule type" value="Genomic_DNA"/>
</dbReference>
<protein>
    <submittedName>
        <fullName evidence="2">Uncharacterized protein</fullName>
    </submittedName>
</protein>
<dbReference type="RefSeq" id="WP_145245241.1">
    <property type="nucleotide sequence ID" value="NZ_CP036278.1"/>
</dbReference>
<dbReference type="Proteomes" id="UP000315750">
    <property type="component" value="Chromosome"/>
</dbReference>
<gene>
    <name evidence="2" type="ORF">Pan181_04110</name>
</gene>
<accession>A0A518AHL7</accession>
<feature type="transmembrane region" description="Helical" evidence="1">
    <location>
        <begin position="27"/>
        <end position="46"/>
    </location>
</feature>
<feature type="transmembrane region" description="Helical" evidence="1">
    <location>
        <begin position="178"/>
        <end position="197"/>
    </location>
</feature>
<keyword evidence="1" id="KW-0472">Membrane</keyword>
<dbReference type="KEGG" id="amuc:Pan181_04110"/>
<keyword evidence="3" id="KW-1185">Reference proteome</keyword>
<sequence>MSTAATIPSNRSHALVLAEHPQSATTAIAGMAIAGLVFPVVIYLLLSFGGALAGDEWFLAFLFLMTTATGASAILYATLGLIMSLFVWGLLRTLGFCMPAKWLYAIAGGMAGFLMVAIFIDFASDSSPTSTPFFAGVVVPGIAMVLGQFGGALGATIRDYRLVERPEPRPVQFQVRHLLIATVWVAVFVTLVQLHAFPETTTYPWLACWLLVHAGSLFVVIRLVDMVLARRCQRLATLAQAT</sequence>
<feature type="transmembrane region" description="Helical" evidence="1">
    <location>
        <begin position="102"/>
        <end position="120"/>
    </location>
</feature>
<keyword evidence="1" id="KW-0812">Transmembrane</keyword>
<feature type="transmembrane region" description="Helical" evidence="1">
    <location>
        <begin position="203"/>
        <end position="224"/>
    </location>
</feature>
<proteinExistence type="predicted"/>
<evidence type="ECO:0000313" key="3">
    <source>
        <dbReference type="Proteomes" id="UP000315750"/>
    </source>
</evidence>
<keyword evidence="1" id="KW-1133">Transmembrane helix</keyword>
<evidence type="ECO:0000256" key="1">
    <source>
        <dbReference type="SAM" id="Phobius"/>
    </source>
</evidence>
<organism evidence="2 3">
    <name type="scientific">Aeoliella mucimassa</name>
    <dbReference type="NCBI Taxonomy" id="2527972"/>
    <lineage>
        <taxon>Bacteria</taxon>
        <taxon>Pseudomonadati</taxon>
        <taxon>Planctomycetota</taxon>
        <taxon>Planctomycetia</taxon>
        <taxon>Pirellulales</taxon>
        <taxon>Lacipirellulaceae</taxon>
        <taxon>Aeoliella</taxon>
    </lineage>
</organism>
<feature type="transmembrane region" description="Helical" evidence="1">
    <location>
        <begin position="58"/>
        <end position="90"/>
    </location>
</feature>